<dbReference type="Proteomes" id="UP000028524">
    <property type="component" value="Unassembled WGS sequence"/>
</dbReference>
<organism evidence="2 3">
    <name type="scientific">Stachybotrys chlorohalonatus (strain IBT 40285)</name>
    <dbReference type="NCBI Taxonomy" id="1283841"/>
    <lineage>
        <taxon>Eukaryota</taxon>
        <taxon>Fungi</taxon>
        <taxon>Dikarya</taxon>
        <taxon>Ascomycota</taxon>
        <taxon>Pezizomycotina</taxon>
        <taxon>Sordariomycetes</taxon>
        <taxon>Hypocreomycetidae</taxon>
        <taxon>Hypocreales</taxon>
        <taxon>Stachybotryaceae</taxon>
        <taxon>Stachybotrys</taxon>
    </lineage>
</organism>
<feature type="region of interest" description="Disordered" evidence="1">
    <location>
        <begin position="101"/>
        <end position="121"/>
    </location>
</feature>
<evidence type="ECO:0000313" key="3">
    <source>
        <dbReference type="Proteomes" id="UP000028524"/>
    </source>
</evidence>
<protein>
    <submittedName>
        <fullName evidence="2">Uncharacterized protein</fullName>
    </submittedName>
</protein>
<feature type="compositionally biased region" description="Polar residues" evidence="1">
    <location>
        <begin position="101"/>
        <end position="110"/>
    </location>
</feature>
<name>A0A084QTI6_STAC4</name>
<evidence type="ECO:0000256" key="1">
    <source>
        <dbReference type="SAM" id="MobiDB-lite"/>
    </source>
</evidence>
<reference evidence="2 3" key="1">
    <citation type="journal article" date="2014" name="BMC Genomics">
        <title>Comparative genome sequencing reveals chemotype-specific gene clusters in the toxigenic black mold Stachybotrys.</title>
        <authorList>
            <person name="Semeiks J."/>
            <person name="Borek D."/>
            <person name="Otwinowski Z."/>
            <person name="Grishin N.V."/>
        </authorList>
    </citation>
    <scope>NUCLEOTIDE SEQUENCE [LARGE SCALE GENOMIC DNA]</scope>
    <source>
        <strain evidence="2 3">IBT 40285</strain>
    </source>
</reference>
<sequence>MISLIQQPVFADLAAPAAKKASPLETHLDQARSLEEEESVETISASKIAELVIADEYTRMKRSRFSSPKPKRLTTQVKHMQRDNLKKLFVAYGLTEDKVSYDQSTSSRTRSCVEDVRRARD</sequence>
<gene>
    <name evidence="2" type="ORF">S40285_10441</name>
</gene>
<dbReference type="EMBL" id="KL660218">
    <property type="protein sequence ID" value="KFA67271.1"/>
    <property type="molecule type" value="Genomic_DNA"/>
</dbReference>
<keyword evidence="3" id="KW-1185">Reference proteome</keyword>
<dbReference type="HOGENOM" id="CLU_2039592_0_0_1"/>
<proteinExistence type="predicted"/>
<dbReference type="AlphaFoldDB" id="A0A084QTI6"/>
<dbReference type="InParanoid" id="A0A084QTI6"/>
<accession>A0A084QTI6</accession>
<feature type="compositionally biased region" description="Basic and acidic residues" evidence="1">
    <location>
        <begin position="111"/>
        <end position="121"/>
    </location>
</feature>
<evidence type="ECO:0000313" key="2">
    <source>
        <dbReference type="EMBL" id="KFA67271.1"/>
    </source>
</evidence>